<dbReference type="AlphaFoldDB" id="A0AA38G0X1"/>
<evidence type="ECO:0000313" key="1">
    <source>
        <dbReference type="EMBL" id="KAH9312899.1"/>
    </source>
</evidence>
<protein>
    <recommendedName>
        <fullName evidence="3">Isopenicillin N synthase-like Fe(2+) 2OG dioxygenase domain-containing protein</fullName>
    </recommendedName>
</protein>
<gene>
    <name evidence="1" type="ORF">KI387_027934</name>
</gene>
<evidence type="ECO:0000313" key="2">
    <source>
        <dbReference type="Proteomes" id="UP000824469"/>
    </source>
</evidence>
<organism evidence="1 2">
    <name type="scientific">Taxus chinensis</name>
    <name type="common">Chinese yew</name>
    <name type="synonym">Taxus wallichiana var. chinensis</name>
    <dbReference type="NCBI Taxonomy" id="29808"/>
    <lineage>
        <taxon>Eukaryota</taxon>
        <taxon>Viridiplantae</taxon>
        <taxon>Streptophyta</taxon>
        <taxon>Embryophyta</taxon>
        <taxon>Tracheophyta</taxon>
        <taxon>Spermatophyta</taxon>
        <taxon>Pinopsida</taxon>
        <taxon>Pinidae</taxon>
        <taxon>Conifers II</taxon>
        <taxon>Cupressales</taxon>
        <taxon>Taxaceae</taxon>
        <taxon>Taxus</taxon>
    </lineage>
</organism>
<dbReference type="EMBL" id="JAHRHJ020000006">
    <property type="protein sequence ID" value="KAH9312899.1"/>
    <property type="molecule type" value="Genomic_DNA"/>
</dbReference>
<dbReference type="InterPro" id="IPR027443">
    <property type="entry name" value="IPNS-like_sf"/>
</dbReference>
<accession>A0AA38G0X1</accession>
<feature type="non-terminal residue" evidence="1">
    <location>
        <position position="1"/>
    </location>
</feature>
<dbReference type="Gene3D" id="2.60.120.330">
    <property type="entry name" value="B-lactam Antibiotic, Isopenicillin N Synthase, Chain"/>
    <property type="match status" value="1"/>
</dbReference>
<sequence>MSSAVHLSAVDNLMSNGFNHLQVKEKHIFPLHQCHQMSEEVAGKDAMEIRALYLRLMAMISKTLGKDYDYVNIIVKKHTQVMNTNYNPAYTNQDLTFGVTPHLDMCGVIVFIQGDVSSLQVLKD</sequence>
<dbReference type="OMA" id="ETCVRIN"/>
<comment type="caution">
    <text evidence="1">The sequence shown here is derived from an EMBL/GenBank/DDBJ whole genome shotgun (WGS) entry which is preliminary data.</text>
</comment>
<reference evidence="1 2" key="1">
    <citation type="journal article" date="2021" name="Nat. Plants">
        <title>The Taxus genome provides insights into paclitaxel biosynthesis.</title>
        <authorList>
            <person name="Xiong X."/>
            <person name="Gou J."/>
            <person name="Liao Q."/>
            <person name="Li Y."/>
            <person name="Zhou Q."/>
            <person name="Bi G."/>
            <person name="Li C."/>
            <person name="Du R."/>
            <person name="Wang X."/>
            <person name="Sun T."/>
            <person name="Guo L."/>
            <person name="Liang H."/>
            <person name="Lu P."/>
            <person name="Wu Y."/>
            <person name="Zhang Z."/>
            <person name="Ro D.K."/>
            <person name="Shang Y."/>
            <person name="Huang S."/>
            <person name="Yan J."/>
        </authorList>
    </citation>
    <scope>NUCLEOTIDE SEQUENCE [LARGE SCALE GENOMIC DNA]</scope>
    <source>
        <strain evidence="1">Ta-2019</strain>
    </source>
</reference>
<proteinExistence type="predicted"/>
<keyword evidence="2" id="KW-1185">Reference proteome</keyword>
<name>A0AA38G0X1_TAXCH</name>
<evidence type="ECO:0008006" key="3">
    <source>
        <dbReference type="Google" id="ProtNLM"/>
    </source>
</evidence>
<dbReference type="SUPFAM" id="SSF51197">
    <property type="entry name" value="Clavaminate synthase-like"/>
    <property type="match status" value="1"/>
</dbReference>
<dbReference type="Proteomes" id="UP000824469">
    <property type="component" value="Unassembled WGS sequence"/>
</dbReference>